<dbReference type="Pfam" id="PF00872">
    <property type="entry name" value="Transposase_mut"/>
    <property type="match status" value="1"/>
</dbReference>
<evidence type="ECO:0000256" key="3">
    <source>
        <dbReference type="ARBA" id="ARBA00022578"/>
    </source>
</evidence>
<dbReference type="NCBIfam" id="NF033544">
    <property type="entry name" value="transpos_IS1249"/>
    <property type="match status" value="1"/>
</dbReference>
<evidence type="ECO:0000313" key="9">
    <source>
        <dbReference type="EMBL" id="MBB5599112.1"/>
    </source>
</evidence>
<evidence type="ECO:0008006" key="11">
    <source>
        <dbReference type="Google" id="ProtNLM"/>
    </source>
</evidence>
<dbReference type="InterPro" id="IPR001207">
    <property type="entry name" value="Transposase_mutator"/>
</dbReference>
<keyword evidence="3" id="KW-0815">Transposition</keyword>
<evidence type="ECO:0000256" key="5">
    <source>
        <dbReference type="ARBA" id="ARBA00023172"/>
    </source>
</evidence>
<evidence type="ECO:0000313" key="10">
    <source>
        <dbReference type="Proteomes" id="UP000523863"/>
    </source>
</evidence>
<dbReference type="EMBL" id="JACHBL010000001">
    <property type="protein sequence ID" value="MBB5597802.1"/>
    <property type="molecule type" value="Genomic_DNA"/>
</dbReference>
<keyword evidence="5" id="KW-0233">DNA recombination</keyword>
<dbReference type="Proteomes" id="UP000523863">
    <property type="component" value="Unassembled WGS sequence"/>
</dbReference>
<comment type="caution">
    <text evidence="7">The sequence shown here is derived from an EMBL/GenBank/DDBJ whole genome shotgun (WGS) entry which is preliminary data.</text>
</comment>
<dbReference type="EMBL" id="JACHBL010000001">
    <property type="protein sequence ID" value="MBB5599112.1"/>
    <property type="molecule type" value="Genomic_DNA"/>
</dbReference>
<feature type="region of interest" description="Disordered" evidence="6">
    <location>
        <begin position="243"/>
        <end position="288"/>
    </location>
</feature>
<evidence type="ECO:0000256" key="4">
    <source>
        <dbReference type="ARBA" id="ARBA00023125"/>
    </source>
</evidence>
<evidence type="ECO:0000313" key="8">
    <source>
        <dbReference type="EMBL" id="MBB5597802.1"/>
    </source>
</evidence>
<comment type="function">
    <text evidence="1">Required for the transposition of the insertion element.</text>
</comment>
<reference evidence="7 10" key="1">
    <citation type="submission" date="2020-08" db="EMBL/GenBank/DDBJ databases">
        <title>Sequencing the genomes of 1000 actinobacteria strains.</title>
        <authorList>
            <person name="Klenk H.-P."/>
        </authorList>
    </citation>
    <scope>NUCLEOTIDE SEQUENCE [LARGE SCALE GENOMIC DNA]</scope>
    <source>
        <strain evidence="7 10">DSM 23694</strain>
    </source>
</reference>
<dbReference type="InterPro" id="IPR048004">
    <property type="entry name" value="IS1249_transpos"/>
</dbReference>
<feature type="compositionally biased region" description="Gly residues" evidence="6">
    <location>
        <begin position="278"/>
        <end position="288"/>
    </location>
</feature>
<proteinExistence type="inferred from homology"/>
<sequence length="288" mass="33844">MLDGTYFNGWCVLIAFNGQHVIDWQWCDTEKKIAWQALLERIPAPKIAIIDGGTGLRSALKDSWPSTRVQRCYFHIFRNIRRELTYQPRLPAGKELAALTSALMKVRTQEEAASWVREYARWEARWDEFLRHRTYARTGQERPSSVPQTSQWWYTHQRLRRARNIYRRLIKDKCLFTWLETTLQPDSGQKVHRTTSPLEGGPNKAIKDLLRFHRGLPEAHARTAVDWLLDSLTEFPREPWTLVSPEHFNPPRKQAVNEETDTPPTYDNHFSWEDGNGLQNGWGGRRHQ</sequence>
<dbReference type="AlphaFoldDB" id="A0A7W8Y8Z6"/>
<accession>A0A7W8Y8Z6</accession>
<keyword evidence="4" id="KW-0238">DNA-binding</keyword>
<name>A0A7W8Y8Z6_9MICC</name>
<dbReference type="PROSITE" id="PS01007">
    <property type="entry name" value="TRANSPOSASE_MUTATOR"/>
    <property type="match status" value="1"/>
</dbReference>
<gene>
    <name evidence="7" type="ORF">BKA12_000126</name>
    <name evidence="8" type="ORF">BKA12_000882</name>
    <name evidence="9" type="ORF">BKA12_002192</name>
</gene>
<dbReference type="EMBL" id="JACHBL010000001">
    <property type="protein sequence ID" value="MBB5597046.1"/>
    <property type="molecule type" value="Genomic_DNA"/>
</dbReference>
<protein>
    <recommendedName>
        <fullName evidence="11">Mutator family transposase</fullName>
    </recommendedName>
</protein>
<evidence type="ECO:0000256" key="1">
    <source>
        <dbReference type="ARBA" id="ARBA00002190"/>
    </source>
</evidence>
<evidence type="ECO:0000256" key="2">
    <source>
        <dbReference type="ARBA" id="ARBA00010961"/>
    </source>
</evidence>
<dbReference type="GO" id="GO:0003677">
    <property type="term" value="F:DNA binding"/>
    <property type="evidence" value="ECO:0007669"/>
    <property type="project" value="UniProtKB-KW"/>
</dbReference>
<keyword evidence="10" id="KW-1185">Reference proteome</keyword>
<evidence type="ECO:0000256" key="6">
    <source>
        <dbReference type="SAM" id="MobiDB-lite"/>
    </source>
</evidence>
<comment type="similarity">
    <text evidence="2">Belongs to the transposase mutator family.</text>
</comment>
<dbReference type="GO" id="GO:0006313">
    <property type="term" value="P:DNA transposition"/>
    <property type="evidence" value="ECO:0007669"/>
    <property type="project" value="InterPro"/>
</dbReference>
<evidence type="ECO:0000313" key="7">
    <source>
        <dbReference type="EMBL" id="MBB5597046.1"/>
    </source>
</evidence>
<organism evidence="7 10">
    <name type="scientific">Neomicrococcus lactis</name>
    <dbReference type="NCBI Taxonomy" id="732241"/>
    <lineage>
        <taxon>Bacteria</taxon>
        <taxon>Bacillati</taxon>
        <taxon>Actinomycetota</taxon>
        <taxon>Actinomycetes</taxon>
        <taxon>Micrococcales</taxon>
        <taxon>Micrococcaceae</taxon>
        <taxon>Neomicrococcus</taxon>
    </lineage>
</organism>
<dbReference type="GO" id="GO:0004803">
    <property type="term" value="F:transposase activity"/>
    <property type="evidence" value="ECO:0007669"/>
    <property type="project" value="InterPro"/>
</dbReference>